<evidence type="ECO:0000259" key="1">
    <source>
        <dbReference type="Pfam" id="PF08241"/>
    </source>
</evidence>
<dbReference type="PANTHER" id="PTHR43861">
    <property type="entry name" value="TRANS-ACONITATE 2-METHYLTRANSFERASE-RELATED"/>
    <property type="match status" value="1"/>
</dbReference>
<organism evidence="2 3">
    <name type="scientific">Hymenobacter polaris</name>
    <dbReference type="NCBI Taxonomy" id="2682546"/>
    <lineage>
        <taxon>Bacteria</taxon>
        <taxon>Pseudomonadati</taxon>
        <taxon>Bacteroidota</taxon>
        <taxon>Cytophagia</taxon>
        <taxon>Cytophagales</taxon>
        <taxon>Hymenobacteraceae</taxon>
        <taxon>Hymenobacter</taxon>
    </lineage>
</organism>
<dbReference type="GO" id="GO:0008757">
    <property type="term" value="F:S-adenosylmethionine-dependent methyltransferase activity"/>
    <property type="evidence" value="ECO:0007669"/>
    <property type="project" value="InterPro"/>
</dbReference>
<name>A0A7Y0AHX0_9BACT</name>
<keyword evidence="2" id="KW-0808">Transferase</keyword>
<dbReference type="AlphaFoldDB" id="A0A7Y0AHX0"/>
<evidence type="ECO:0000313" key="2">
    <source>
        <dbReference type="EMBL" id="NML67684.1"/>
    </source>
</evidence>
<dbReference type="SUPFAM" id="SSF53335">
    <property type="entry name" value="S-adenosyl-L-methionine-dependent methyltransferases"/>
    <property type="match status" value="1"/>
</dbReference>
<proteinExistence type="predicted"/>
<keyword evidence="3" id="KW-1185">Reference proteome</keyword>
<reference evidence="2 3" key="1">
    <citation type="submission" date="2020-04" db="EMBL/GenBank/DDBJ databases">
        <title>Hymenobacter polaris sp. nov., isolated from Arctic soil.</title>
        <authorList>
            <person name="Dahal R.H."/>
        </authorList>
    </citation>
    <scope>NUCLEOTIDE SEQUENCE [LARGE SCALE GENOMIC DNA]</scope>
    <source>
        <strain evidence="2 3">RP-2-7</strain>
    </source>
</reference>
<dbReference type="PANTHER" id="PTHR43861:SF1">
    <property type="entry name" value="TRANS-ACONITATE 2-METHYLTRANSFERASE"/>
    <property type="match status" value="1"/>
</dbReference>
<protein>
    <submittedName>
        <fullName evidence="2">Methyltransferase domain-containing protein</fullName>
    </submittedName>
</protein>
<dbReference type="GO" id="GO:0032259">
    <property type="term" value="P:methylation"/>
    <property type="evidence" value="ECO:0007669"/>
    <property type="project" value="UniProtKB-KW"/>
</dbReference>
<dbReference type="Gene3D" id="3.40.50.150">
    <property type="entry name" value="Vaccinia Virus protein VP39"/>
    <property type="match status" value="1"/>
</dbReference>
<accession>A0A7Y0AHX0</accession>
<keyword evidence="2" id="KW-0489">Methyltransferase</keyword>
<dbReference type="Proteomes" id="UP000559626">
    <property type="component" value="Unassembled WGS sequence"/>
</dbReference>
<dbReference type="CDD" id="cd02440">
    <property type="entry name" value="AdoMet_MTases"/>
    <property type="match status" value="1"/>
</dbReference>
<dbReference type="InterPro" id="IPR013216">
    <property type="entry name" value="Methyltransf_11"/>
</dbReference>
<comment type="caution">
    <text evidence="2">The sequence shown here is derived from an EMBL/GenBank/DDBJ whole genome shotgun (WGS) entry which is preliminary data.</text>
</comment>
<sequence>MHWNAATYTQQHNFVFGYGESVVALLAPQPGETILDLGCGSGELTQQIGQAGAAVVGLDASPEMVALARQQFPALDFRLADATTFDFAEQFDAVFSNAALHWMPAATAVAQRVYQHLRPGGRLVAELGGRGNVAQIVAATLHQLRQHGHPRPQGADWWYFPSVGEYASLLEHQGFRVRLALHFDRPTPLADPETGLADWLNQFGGYFFAGLSDAERAAVLAATVEQLRPALWHEGRWVADYKRLRIVAERPAE</sequence>
<gene>
    <name evidence="2" type="ORF">HHL22_20985</name>
</gene>
<evidence type="ECO:0000313" key="3">
    <source>
        <dbReference type="Proteomes" id="UP000559626"/>
    </source>
</evidence>
<dbReference type="Pfam" id="PF08241">
    <property type="entry name" value="Methyltransf_11"/>
    <property type="match status" value="1"/>
</dbReference>
<feature type="domain" description="Methyltransferase type 11" evidence="1">
    <location>
        <begin position="35"/>
        <end position="124"/>
    </location>
</feature>
<dbReference type="InterPro" id="IPR029063">
    <property type="entry name" value="SAM-dependent_MTases_sf"/>
</dbReference>
<dbReference type="RefSeq" id="WP_169533335.1">
    <property type="nucleotide sequence ID" value="NZ_JABBGH010000003.1"/>
</dbReference>
<dbReference type="EMBL" id="JABBGH010000003">
    <property type="protein sequence ID" value="NML67684.1"/>
    <property type="molecule type" value="Genomic_DNA"/>
</dbReference>